<comment type="caution">
    <text evidence="4">The sequence shown here is derived from an EMBL/GenBank/DDBJ whole genome shotgun (WGS) entry which is preliminary data.</text>
</comment>
<feature type="region of interest" description="Disordered" evidence="1">
    <location>
        <begin position="216"/>
        <end position="244"/>
    </location>
</feature>
<feature type="signal peptide" evidence="3">
    <location>
        <begin position="1"/>
        <end position="17"/>
    </location>
</feature>
<feature type="transmembrane region" description="Helical" evidence="2">
    <location>
        <begin position="70"/>
        <end position="89"/>
    </location>
</feature>
<accession>A0A9P5SGQ2</accession>
<dbReference type="Proteomes" id="UP000696485">
    <property type="component" value="Unassembled WGS sequence"/>
</dbReference>
<gene>
    <name evidence="4" type="ORF">BG006_009913</name>
</gene>
<sequence>MATWSTCLLLLTHLLLQFQQHLYCSRGTEKFFGALFVIYVMLPYLQYAGGCFLASVFLTFSGIIDTHPQALALATYCIQLGWLILQIQGATLVERFGTRNQAMTLFKVWLVAMQFLDVNRRFLSTLTGGATDAAAVVSSGLKAIAQQEGVVATALRSYYKTVLCSTLPTTCQSIGRLLVAVGVAQSKLLEMGVRGEGGEGSVLDGAMGTFYPCTPPSVSSSSTSTLTSPTTYSTSRSNSSMGGERKMGMKEMEYHMMFEIVAGLGVSGLMVMVWLVMALRQGTGSIKSVRRLSMFLHHHTKVAKGHLRQVRGVVESQVDACIEKVKRVV</sequence>
<name>A0A9P5SGQ2_9FUNG</name>
<evidence type="ECO:0000256" key="3">
    <source>
        <dbReference type="SAM" id="SignalP"/>
    </source>
</evidence>
<evidence type="ECO:0000313" key="5">
    <source>
        <dbReference type="Proteomes" id="UP000696485"/>
    </source>
</evidence>
<dbReference type="EMBL" id="JAAAUY010000748">
    <property type="protein sequence ID" value="KAF9326679.1"/>
    <property type="molecule type" value="Genomic_DNA"/>
</dbReference>
<keyword evidence="3" id="KW-0732">Signal</keyword>
<keyword evidence="5" id="KW-1185">Reference proteome</keyword>
<evidence type="ECO:0000256" key="1">
    <source>
        <dbReference type="SAM" id="MobiDB-lite"/>
    </source>
</evidence>
<protein>
    <submittedName>
        <fullName evidence="4">Uncharacterized protein</fullName>
    </submittedName>
</protein>
<evidence type="ECO:0000256" key="2">
    <source>
        <dbReference type="SAM" id="Phobius"/>
    </source>
</evidence>
<evidence type="ECO:0000313" key="4">
    <source>
        <dbReference type="EMBL" id="KAF9326679.1"/>
    </source>
</evidence>
<dbReference type="AlphaFoldDB" id="A0A9P5SGQ2"/>
<feature type="chain" id="PRO_5040357210" evidence="3">
    <location>
        <begin position="18"/>
        <end position="329"/>
    </location>
</feature>
<feature type="transmembrane region" description="Helical" evidence="2">
    <location>
        <begin position="256"/>
        <end position="277"/>
    </location>
</feature>
<keyword evidence="2" id="KW-0472">Membrane</keyword>
<reference evidence="4" key="1">
    <citation type="journal article" date="2020" name="Fungal Divers.">
        <title>Resolving the Mortierellaceae phylogeny through synthesis of multi-gene phylogenetics and phylogenomics.</title>
        <authorList>
            <person name="Vandepol N."/>
            <person name="Liber J."/>
            <person name="Desiro A."/>
            <person name="Na H."/>
            <person name="Kennedy M."/>
            <person name="Barry K."/>
            <person name="Grigoriev I.V."/>
            <person name="Miller A.N."/>
            <person name="O'Donnell K."/>
            <person name="Stajich J.E."/>
            <person name="Bonito G."/>
        </authorList>
    </citation>
    <scope>NUCLEOTIDE SEQUENCE</scope>
    <source>
        <strain evidence="4">NVP1</strain>
    </source>
</reference>
<keyword evidence="2" id="KW-0812">Transmembrane</keyword>
<organism evidence="4 5">
    <name type="scientific">Podila minutissima</name>
    <dbReference type="NCBI Taxonomy" id="64525"/>
    <lineage>
        <taxon>Eukaryota</taxon>
        <taxon>Fungi</taxon>
        <taxon>Fungi incertae sedis</taxon>
        <taxon>Mucoromycota</taxon>
        <taxon>Mortierellomycotina</taxon>
        <taxon>Mortierellomycetes</taxon>
        <taxon>Mortierellales</taxon>
        <taxon>Mortierellaceae</taxon>
        <taxon>Podila</taxon>
    </lineage>
</organism>
<feature type="compositionally biased region" description="Low complexity" evidence="1">
    <location>
        <begin position="216"/>
        <end position="242"/>
    </location>
</feature>
<keyword evidence="2" id="KW-1133">Transmembrane helix</keyword>
<proteinExistence type="predicted"/>
<feature type="transmembrane region" description="Helical" evidence="2">
    <location>
        <begin position="34"/>
        <end position="58"/>
    </location>
</feature>